<dbReference type="AlphaFoldDB" id="A0AAV7TRE1"/>
<name>A0AAV7TRE1_PLEWA</name>
<protein>
    <submittedName>
        <fullName evidence="2">Uncharacterized protein</fullName>
    </submittedName>
</protein>
<reference evidence="2" key="1">
    <citation type="journal article" date="2022" name="bioRxiv">
        <title>Sequencing and chromosome-scale assembly of the giantPleurodeles waltlgenome.</title>
        <authorList>
            <person name="Brown T."/>
            <person name="Elewa A."/>
            <person name="Iarovenko S."/>
            <person name="Subramanian E."/>
            <person name="Araus A.J."/>
            <person name="Petzold A."/>
            <person name="Susuki M."/>
            <person name="Suzuki K.-i.T."/>
            <person name="Hayashi T."/>
            <person name="Toyoda A."/>
            <person name="Oliveira C."/>
            <person name="Osipova E."/>
            <person name="Leigh N.D."/>
            <person name="Simon A."/>
            <person name="Yun M.H."/>
        </authorList>
    </citation>
    <scope>NUCLEOTIDE SEQUENCE</scope>
    <source>
        <strain evidence="2">20211129_DDA</strain>
        <tissue evidence="2">Liver</tissue>
    </source>
</reference>
<dbReference type="EMBL" id="JANPWB010000006">
    <property type="protein sequence ID" value="KAJ1178283.1"/>
    <property type="molecule type" value="Genomic_DNA"/>
</dbReference>
<feature type="region of interest" description="Disordered" evidence="1">
    <location>
        <begin position="22"/>
        <end position="75"/>
    </location>
</feature>
<keyword evidence="3" id="KW-1185">Reference proteome</keyword>
<evidence type="ECO:0000256" key="1">
    <source>
        <dbReference type="SAM" id="MobiDB-lite"/>
    </source>
</evidence>
<evidence type="ECO:0000313" key="3">
    <source>
        <dbReference type="Proteomes" id="UP001066276"/>
    </source>
</evidence>
<dbReference type="Proteomes" id="UP001066276">
    <property type="component" value="Chromosome 3_2"/>
</dbReference>
<proteinExistence type="predicted"/>
<comment type="caution">
    <text evidence="2">The sequence shown here is derived from an EMBL/GenBank/DDBJ whole genome shotgun (WGS) entry which is preliminary data.</text>
</comment>
<sequence length="75" mass="7791">MVIYAGDDASQHLSKEGYMACHRKGRADPGGLRQAEHPLSETVGGPETLGMEDGGDPAGDGLLMRKGCPSTPDPP</sequence>
<organism evidence="2 3">
    <name type="scientific">Pleurodeles waltl</name>
    <name type="common">Iberian ribbed newt</name>
    <dbReference type="NCBI Taxonomy" id="8319"/>
    <lineage>
        <taxon>Eukaryota</taxon>
        <taxon>Metazoa</taxon>
        <taxon>Chordata</taxon>
        <taxon>Craniata</taxon>
        <taxon>Vertebrata</taxon>
        <taxon>Euteleostomi</taxon>
        <taxon>Amphibia</taxon>
        <taxon>Batrachia</taxon>
        <taxon>Caudata</taxon>
        <taxon>Salamandroidea</taxon>
        <taxon>Salamandridae</taxon>
        <taxon>Pleurodelinae</taxon>
        <taxon>Pleurodeles</taxon>
    </lineage>
</organism>
<gene>
    <name evidence="2" type="ORF">NDU88_003530</name>
</gene>
<accession>A0AAV7TRE1</accession>
<evidence type="ECO:0000313" key="2">
    <source>
        <dbReference type="EMBL" id="KAJ1178283.1"/>
    </source>
</evidence>